<dbReference type="Pfam" id="PF00078">
    <property type="entry name" value="RVT_1"/>
    <property type="match status" value="1"/>
</dbReference>
<dbReference type="AlphaFoldDB" id="A0A9P3ZSB6"/>
<gene>
    <name evidence="3" type="primary">ltrA</name>
    <name evidence="3" type="ORF">F3F25_28660</name>
</gene>
<evidence type="ECO:0000313" key="3">
    <source>
        <dbReference type="EMBL" id="KAA3920481.1"/>
    </source>
</evidence>
<feature type="domain" description="Reverse transcriptase" evidence="2">
    <location>
        <begin position="48"/>
        <end position="274"/>
    </location>
</feature>
<dbReference type="PROSITE" id="PS50878">
    <property type="entry name" value="RT_POL"/>
    <property type="match status" value="1"/>
</dbReference>
<evidence type="ECO:0000256" key="1">
    <source>
        <dbReference type="ARBA" id="ARBA00034120"/>
    </source>
</evidence>
<organism evidence="3 4">
    <name type="scientific">Bacteroides ovatus</name>
    <dbReference type="NCBI Taxonomy" id="28116"/>
    <lineage>
        <taxon>Bacteria</taxon>
        <taxon>Pseudomonadati</taxon>
        <taxon>Bacteroidota</taxon>
        <taxon>Bacteroidia</taxon>
        <taxon>Bacteroidales</taxon>
        <taxon>Bacteroidaceae</taxon>
        <taxon>Bacteroides</taxon>
    </lineage>
</organism>
<dbReference type="InterPro" id="IPR013597">
    <property type="entry name" value="Mat_intron_G2"/>
</dbReference>
<dbReference type="SUPFAM" id="SSF56672">
    <property type="entry name" value="DNA/RNA polymerases"/>
    <property type="match status" value="1"/>
</dbReference>
<accession>A0A9P3ZSB6</accession>
<dbReference type="InterPro" id="IPR043128">
    <property type="entry name" value="Rev_trsase/Diguanyl_cyclase"/>
</dbReference>
<dbReference type="EMBL" id="VWLB01000109">
    <property type="protein sequence ID" value="KAA3920481.1"/>
    <property type="molecule type" value="Genomic_DNA"/>
</dbReference>
<evidence type="ECO:0000259" key="2">
    <source>
        <dbReference type="PROSITE" id="PS50878"/>
    </source>
</evidence>
<keyword evidence="3" id="KW-0695">RNA-directed DNA polymerase</keyword>
<dbReference type="InterPro" id="IPR000477">
    <property type="entry name" value="RT_dom"/>
</dbReference>
<dbReference type="Gene3D" id="3.30.70.270">
    <property type="match status" value="1"/>
</dbReference>
<comment type="similarity">
    <text evidence="1">Belongs to the bacterial reverse transcriptase family.</text>
</comment>
<name>A0A9P3ZSB6_BACOV</name>
<dbReference type="Proteomes" id="UP000365824">
    <property type="component" value="Unassembled WGS sequence"/>
</dbReference>
<dbReference type="InterPro" id="IPR043502">
    <property type="entry name" value="DNA/RNA_pol_sf"/>
</dbReference>
<comment type="caution">
    <text evidence="3">The sequence shown here is derived from an EMBL/GenBank/DDBJ whole genome shotgun (WGS) entry which is preliminary data.</text>
</comment>
<proteinExistence type="inferred from homology"/>
<keyword evidence="3" id="KW-0808">Transferase</keyword>
<evidence type="ECO:0000313" key="4">
    <source>
        <dbReference type="Proteomes" id="UP000365824"/>
    </source>
</evidence>
<protein>
    <submittedName>
        <fullName evidence="3">Group II intron reverse transcriptase/maturase</fullName>
        <ecNumber evidence="3">2.7.7.49</ecNumber>
    </submittedName>
</protein>
<dbReference type="EC" id="2.7.7.49" evidence="3"/>
<dbReference type="PANTHER" id="PTHR34047:SF8">
    <property type="entry name" value="PROTEIN YKFC"/>
    <property type="match status" value="1"/>
</dbReference>
<dbReference type="CDD" id="cd01651">
    <property type="entry name" value="RT_G2_intron"/>
    <property type="match status" value="1"/>
</dbReference>
<keyword evidence="3" id="KW-0548">Nucleotidyltransferase</keyword>
<reference evidence="3 4" key="1">
    <citation type="journal article" date="2019" name="Nat. Med.">
        <title>A library of human gut bacterial isolates paired with longitudinal multiomics data enables mechanistic microbiome research.</title>
        <authorList>
            <person name="Poyet M."/>
            <person name="Groussin M."/>
            <person name="Gibbons S.M."/>
            <person name="Avila-Pacheco J."/>
            <person name="Jiang X."/>
            <person name="Kearney S.M."/>
            <person name="Perrotta A.R."/>
            <person name="Berdy B."/>
            <person name="Zhao S."/>
            <person name="Lieberman T.D."/>
            <person name="Swanson P.K."/>
            <person name="Smith M."/>
            <person name="Roesemann S."/>
            <person name="Alexander J.E."/>
            <person name="Rich S.A."/>
            <person name="Livny J."/>
            <person name="Vlamakis H."/>
            <person name="Clish C."/>
            <person name="Bullock K."/>
            <person name="Deik A."/>
            <person name="Scott J."/>
            <person name="Pierce K.A."/>
            <person name="Xavier R.J."/>
            <person name="Alm E.J."/>
        </authorList>
    </citation>
    <scope>NUCLEOTIDE SEQUENCE [LARGE SCALE GENOMIC DNA]</scope>
    <source>
        <strain evidence="3 4">BIOML-A160</strain>
    </source>
</reference>
<dbReference type="PANTHER" id="PTHR34047">
    <property type="entry name" value="NUCLEAR INTRON MATURASE 1, MITOCHONDRIAL-RELATED"/>
    <property type="match status" value="1"/>
</dbReference>
<dbReference type="GO" id="GO:0003964">
    <property type="term" value="F:RNA-directed DNA polymerase activity"/>
    <property type="evidence" value="ECO:0007669"/>
    <property type="project" value="UniProtKB-KW"/>
</dbReference>
<sequence>MELVNEIVEARNFWEAWMSVRRNKGAAGIDKMSVDVLDVYMPQHMDEIKQSICRKQYKPSPVRRVFIPKPNGKQRPLGIPTVVDRVVQQATAQVLNRIYEPLFSEHSYGFRPNRSCHQAINQALDYLNAGYEWVVDFDIEKYFDTVNHDKLISILREQVNDSATLHLIRSFLKSGVMEGGLVSATTEGVPQGGCISPILSNIYLDKLDKELESRELRFVRYADDFDIFVKSERSADRVMASVSRWLESKLRLKVSATKTKVVRPTKSVFLGFTFWKSMRGWECRPTDAAKEKLETKVKQILVRKRATAQPMSYIFTKLNQVIRGWVNYYHIGSMATYLRDVFGPWLRHKVRVVIVKQWKKCSTIHKNLLKIKSIIKSRITDDAIYQASMTRLGWYRQCGLSTINLLLSPRVLGLPRVNRTDKSKSRPGLVDPYALYQSLRSPICM</sequence>
<dbReference type="NCBIfam" id="TIGR04416">
    <property type="entry name" value="group_II_RT_mat"/>
    <property type="match status" value="1"/>
</dbReference>
<dbReference type="InterPro" id="IPR051083">
    <property type="entry name" value="GrpII_Intron_Splice-Mob/Def"/>
</dbReference>
<dbReference type="Pfam" id="PF08388">
    <property type="entry name" value="GIIM"/>
    <property type="match status" value="1"/>
</dbReference>
<dbReference type="InterPro" id="IPR030931">
    <property type="entry name" value="Group_II_RT_mat"/>
</dbReference>